<dbReference type="PANTHER" id="PTHR33494:SF5">
    <property type="entry name" value="F10A16.6 PROTEIN"/>
    <property type="match status" value="1"/>
</dbReference>
<name>A0A5J5B3I5_9ASTE</name>
<reference evidence="2 3" key="1">
    <citation type="submission" date="2019-09" db="EMBL/GenBank/DDBJ databases">
        <title>A chromosome-level genome assembly of the Chinese tupelo Nyssa sinensis.</title>
        <authorList>
            <person name="Yang X."/>
            <person name="Kang M."/>
            <person name="Yang Y."/>
            <person name="Xiong H."/>
            <person name="Wang M."/>
            <person name="Zhang Z."/>
            <person name="Wang Z."/>
            <person name="Wu H."/>
            <person name="Ma T."/>
            <person name="Liu J."/>
            <person name="Xi Z."/>
        </authorList>
    </citation>
    <scope>NUCLEOTIDE SEQUENCE [LARGE SCALE GENOMIC DNA]</scope>
    <source>
        <strain evidence="2">J267</strain>
        <tissue evidence="2">Leaf</tissue>
    </source>
</reference>
<dbReference type="PANTHER" id="PTHR33494">
    <property type="entry name" value="OS02G0793800 PROTEIN"/>
    <property type="match status" value="1"/>
</dbReference>
<dbReference type="Proteomes" id="UP000325577">
    <property type="component" value="Linkage Group LG16"/>
</dbReference>
<dbReference type="OrthoDB" id="6159439at2759"/>
<sequence>MVQRPGSHGIVCWNDKDGGFSTSGEFQNTLFESVNPKNNVTSGFQSSEAGTKRIKLSTEFGEQEIDVDSSEEASPLGLKLRKTQSFLNLVETRLSQATKTNCPNTANFDDFGSQPMSEKLKASNFPALVLKIGSWERNSKHEGDLIAKCYYAKRKLVWEVLEGALKSKIEIQWSDILAIRAITVDDEPGILEIELNQPPLFYRETNPQPRKHTLWQQASDFTGGQAPICRRHYVKFPPGTLDKHYEKLLQCDQRLHMISQKPFPSLDSPYFYSNVYGSTGFSFDFNGYTPEFPPPGLQYPFPSIFPPPFVPPHHLQNFKQTTIQPLSIRDSNSPMSVMDFPPLEENLNNYAFQNQSMAPWRVQGVNNIVNIQQLPSIVSVTQANAAFPCQNYGVLNYGEEPRIPNPNTGILDDIENHLLGDSQAVCSDERTLFARVQSMCSLFEHQNEAANHLEYNQQQYNQANVSDVQLNLTGDEHSRIDGMYLSAEPIRCLPPQVPKDMMMQHLPRDNSSYPYAFSDPSAENFAALDAVGEPHLWQ</sequence>
<protein>
    <recommendedName>
        <fullName evidence="1">TRF2/HOY1 PH-like domain-containing protein</fullName>
    </recommendedName>
</protein>
<feature type="domain" description="TRF2/HOY1 PH-like" evidence="1">
    <location>
        <begin position="124"/>
        <end position="242"/>
    </location>
</feature>
<keyword evidence="3" id="KW-1185">Reference proteome</keyword>
<accession>A0A5J5B3I5</accession>
<evidence type="ECO:0000313" key="3">
    <source>
        <dbReference type="Proteomes" id="UP000325577"/>
    </source>
</evidence>
<gene>
    <name evidence="2" type="ORF">F0562_029234</name>
</gene>
<evidence type="ECO:0000313" key="2">
    <source>
        <dbReference type="EMBL" id="KAA8536756.1"/>
    </source>
</evidence>
<organism evidence="2 3">
    <name type="scientific">Nyssa sinensis</name>
    <dbReference type="NCBI Taxonomy" id="561372"/>
    <lineage>
        <taxon>Eukaryota</taxon>
        <taxon>Viridiplantae</taxon>
        <taxon>Streptophyta</taxon>
        <taxon>Embryophyta</taxon>
        <taxon>Tracheophyta</taxon>
        <taxon>Spermatophyta</taxon>
        <taxon>Magnoliopsida</taxon>
        <taxon>eudicotyledons</taxon>
        <taxon>Gunneridae</taxon>
        <taxon>Pentapetalae</taxon>
        <taxon>asterids</taxon>
        <taxon>Cornales</taxon>
        <taxon>Nyssaceae</taxon>
        <taxon>Nyssa</taxon>
    </lineage>
</organism>
<evidence type="ECO:0000259" key="1">
    <source>
        <dbReference type="Pfam" id="PF24818"/>
    </source>
</evidence>
<dbReference type="EMBL" id="CM018039">
    <property type="protein sequence ID" value="KAA8536756.1"/>
    <property type="molecule type" value="Genomic_DNA"/>
</dbReference>
<proteinExistence type="predicted"/>
<dbReference type="AlphaFoldDB" id="A0A5J5B3I5"/>
<dbReference type="Pfam" id="PF24818">
    <property type="entry name" value="PH_TRF2_HOY1"/>
    <property type="match status" value="1"/>
</dbReference>
<dbReference type="InterPro" id="IPR057939">
    <property type="entry name" value="TRF2_HOY1_PH"/>
</dbReference>